<feature type="region of interest" description="Disordered" evidence="7">
    <location>
        <begin position="145"/>
        <end position="164"/>
    </location>
</feature>
<evidence type="ECO:0000256" key="7">
    <source>
        <dbReference type="SAM" id="MobiDB-lite"/>
    </source>
</evidence>
<sequence>MISRMRGLLESVADDRVALSVGPLSVEVLVPAAEPERFEGSVGSEVTLHTLLVIESQNQGASLTPRLLGFASASDRAFFELFVTCKGIGHRKALRAMALPASTIATAITERDLVTLQSLPEIGKRTAETIVATLSGKVDRFAVADPDRPATPAASGDTGPLPEGPASEAVSILVQLGEPQNQAVALVEKAMQAEQDLETSEAILAAVYRAR</sequence>
<comment type="similarity">
    <text evidence="6">Belongs to the RuvA family.</text>
</comment>
<keyword evidence="9" id="KW-0067">ATP-binding</keyword>
<dbReference type="Pfam" id="PF01330">
    <property type="entry name" value="RuvA_N"/>
    <property type="match status" value="1"/>
</dbReference>
<dbReference type="InterPro" id="IPR000085">
    <property type="entry name" value="RuvA"/>
</dbReference>
<dbReference type="GO" id="GO:0005737">
    <property type="term" value="C:cytoplasm"/>
    <property type="evidence" value="ECO:0007669"/>
    <property type="project" value="UniProtKB-SubCell"/>
</dbReference>
<comment type="domain">
    <text evidence="6">Has three domains with a flexible linker between the domains II and III and assumes an 'L' shape. Domain III is highly mobile and contacts RuvB.</text>
</comment>
<name>A0A518BTT8_9BACT</name>
<protein>
    <recommendedName>
        <fullName evidence="6">Holliday junction branch migration complex subunit RuvA</fullName>
    </recommendedName>
</protein>
<comment type="subunit">
    <text evidence="6">Homotetramer. Forms an RuvA(8)-RuvB(12)-Holliday junction (HJ) complex. HJ DNA is sandwiched between 2 RuvA tetramers; dsDNA enters through RuvA and exits via RuvB. An RuvB hexamer assembles on each DNA strand where it exits the tetramer. Each RuvB hexamer is contacted by two RuvA subunits (via domain III) on 2 adjacent RuvB subunits; this complex drives branch migration. In the full resolvosome a probable DNA-RuvA(4)-RuvB(12)-RuvC(2) complex forms which resolves the HJ.</text>
</comment>
<evidence type="ECO:0000256" key="3">
    <source>
        <dbReference type="ARBA" id="ARBA00023125"/>
    </source>
</evidence>
<dbReference type="GO" id="GO:0006281">
    <property type="term" value="P:DNA repair"/>
    <property type="evidence" value="ECO:0007669"/>
    <property type="project" value="UniProtKB-UniRule"/>
</dbReference>
<reference evidence="9 10" key="1">
    <citation type="submission" date="2019-02" db="EMBL/GenBank/DDBJ databases">
        <title>Deep-cultivation of Planctomycetes and their phenomic and genomic characterization uncovers novel biology.</title>
        <authorList>
            <person name="Wiegand S."/>
            <person name="Jogler M."/>
            <person name="Boedeker C."/>
            <person name="Pinto D."/>
            <person name="Vollmers J."/>
            <person name="Rivas-Marin E."/>
            <person name="Kohn T."/>
            <person name="Peeters S.H."/>
            <person name="Heuer A."/>
            <person name="Rast P."/>
            <person name="Oberbeckmann S."/>
            <person name="Bunk B."/>
            <person name="Jeske O."/>
            <person name="Meyerdierks A."/>
            <person name="Storesund J.E."/>
            <person name="Kallscheuer N."/>
            <person name="Luecker S."/>
            <person name="Lage O.M."/>
            <person name="Pohl T."/>
            <person name="Merkel B.J."/>
            <person name="Hornburger P."/>
            <person name="Mueller R.-W."/>
            <person name="Bruemmer F."/>
            <person name="Labrenz M."/>
            <person name="Spormann A.M."/>
            <person name="Op den Camp H."/>
            <person name="Overmann J."/>
            <person name="Amann R."/>
            <person name="Jetten M.S.M."/>
            <person name="Mascher T."/>
            <person name="Medema M.H."/>
            <person name="Devos D.P."/>
            <person name="Kaster A.-K."/>
            <person name="Ovreas L."/>
            <person name="Rohde M."/>
            <person name="Galperin M.Y."/>
            <person name="Jogler C."/>
        </authorList>
    </citation>
    <scope>NUCLEOTIDE SEQUENCE [LARGE SCALE GENOMIC DNA]</scope>
    <source>
        <strain evidence="9 10">Pan265</strain>
    </source>
</reference>
<organism evidence="9 10">
    <name type="scientific">Mucisphaera calidilacus</name>
    <dbReference type="NCBI Taxonomy" id="2527982"/>
    <lineage>
        <taxon>Bacteria</taxon>
        <taxon>Pseudomonadati</taxon>
        <taxon>Planctomycetota</taxon>
        <taxon>Phycisphaerae</taxon>
        <taxon>Phycisphaerales</taxon>
        <taxon>Phycisphaeraceae</taxon>
        <taxon>Mucisphaera</taxon>
    </lineage>
</organism>
<dbReference type="SUPFAM" id="SSF47781">
    <property type="entry name" value="RuvA domain 2-like"/>
    <property type="match status" value="1"/>
</dbReference>
<dbReference type="Gene3D" id="1.10.150.20">
    <property type="entry name" value="5' to 3' exonuclease, C-terminal subdomain"/>
    <property type="match status" value="1"/>
</dbReference>
<keyword evidence="9" id="KW-0378">Hydrolase</keyword>
<evidence type="ECO:0000256" key="6">
    <source>
        <dbReference type="HAMAP-Rule" id="MF_00031"/>
    </source>
</evidence>
<keyword evidence="3 6" id="KW-0238">DNA-binding</keyword>
<dbReference type="KEGG" id="mcad:Pan265_02000"/>
<comment type="function">
    <text evidence="6">The RuvA-RuvB-RuvC complex processes Holliday junction (HJ) DNA during genetic recombination and DNA repair, while the RuvA-RuvB complex plays an important role in the rescue of blocked DNA replication forks via replication fork reversal (RFR). RuvA specifically binds to HJ cruciform DNA, conferring on it an open structure. The RuvB hexamer acts as an ATP-dependent pump, pulling dsDNA into and through the RuvAB complex. HJ branch migration allows RuvC to scan DNA until it finds its consensus sequence, where it cleaves and resolves the cruciform DNA.</text>
</comment>
<evidence type="ECO:0000256" key="2">
    <source>
        <dbReference type="ARBA" id="ARBA00022763"/>
    </source>
</evidence>
<dbReference type="GO" id="GO:0009378">
    <property type="term" value="F:four-way junction helicase activity"/>
    <property type="evidence" value="ECO:0007669"/>
    <property type="project" value="InterPro"/>
</dbReference>
<dbReference type="NCBIfam" id="TIGR00084">
    <property type="entry name" value="ruvA"/>
    <property type="match status" value="1"/>
</dbReference>
<dbReference type="GO" id="GO:0000400">
    <property type="term" value="F:four-way junction DNA binding"/>
    <property type="evidence" value="ECO:0007669"/>
    <property type="project" value="UniProtKB-UniRule"/>
</dbReference>
<keyword evidence="10" id="KW-1185">Reference proteome</keyword>
<evidence type="ECO:0000259" key="8">
    <source>
        <dbReference type="Pfam" id="PF01330"/>
    </source>
</evidence>
<evidence type="ECO:0000256" key="4">
    <source>
        <dbReference type="ARBA" id="ARBA00023172"/>
    </source>
</evidence>
<dbReference type="InterPro" id="IPR012340">
    <property type="entry name" value="NA-bd_OB-fold"/>
</dbReference>
<feature type="domain" description="DNA helicase Holliday junction RuvA type" evidence="8">
    <location>
        <begin position="1"/>
        <end position="55"/>
    </location>
</feature>
<accession>A0A518BTT8</accession>
<dbReference type="InterPro" id="IPR010994">
    <property type="entry name" value="RuvA_2-like"/>
</dbReference>
<keyword evidence="9" id="KW-0347">Helicase</keyword>
<dbReference type="InterPro" id="IPR013849">
    <property type="entry name" value="DNA_helicase_Holl-junc_RuvA_I"/>
</dbReference>
<keyword evidence="4 6" id="KW-0233">DNA recombination</keyword>
<keyword evidence="5 6" id="KW-0234">DNA repair</keyword>
<gene>
    <name evidence="6 9" type="primary">ruvA</name>
    <name evidence="9" type="ORF">Pan265_02000</name>
</gene>
<keyword evidence="9" id="KW-0547">Nucleotide-binding</keyword>
<proteinExistence type="inferred from homology"/>
<dbReference type="EMBL" id="CP036280">
    <property type="protein sequence ID" value="QDU70374.1"/>
    <property type="molecule type" value="Genomic_DNA"/>
</dbReference>
<feature type="region of interest" description="Domain III" evidence="6">
    <location>
        <begin position="167"/>
        <end position="211"/>
    </location>
</feature>
<keyword evidence="1 6" id="KW-0963">Cytoplasm</keyword>
<dbReference type="GO" id="GO:0016787">
    <property type="term" value="F:hydrolase activity"/>
    <property type="evidence" value="ECO:0007669"/>
    <property type="project" value="UniProtKB-KW"/>
</dbReference>
<dbReference type="AlphaFoldDB" id="A0A518BTT8"/>
<dbReference type="GO" id="GO:0006310">
    <property type="term" value="P:DNA recombination"/>
    <property type="evidence" value="ECO:0007669"/>
    <property type="project" value="UniProtKB-UniRule"/>
</dbReference>
<dbReference type="Pfam" id="PF14520">
    <property type="entry name" value="HHH_5"/>
    <property type="match status" value="1"/>
</dbReference>
<comment type="caution">
    <text evidence="6">Lacks conserved residue(s) required for the propagation of feature annotation.</text>
</comment>
<dbReference type="GO" id="GO:0048476">
    <property type="term" value="C:Holliday junction resolvase complex"/>
    <property type="evidence" value="ECO:0007669"/>
    <property type="project" value="UniProtKB-UniRule"/>
</dbReference>
<evidence type="ECO:0000256" key="5">
    <source>
        <dbReference type="ARBA" id="ARBA00023204"/>
    </source>
</evidence>
<dbReference type="Gene3D" id="2.40.50.140">
    <property type="entry name" value="Nucleic acid-binding proteins"/>
    <property type="match status" value="1"/>
</dbReference>
<evidence type="ECO:0000313" key="10">
    <source>
        <dbReference type="Proteomes" id="UP000320386"/>
    </source>
</evidence>
<evidence type="ECO:0000313" key="9">
    <source>
        <dbReference type="EMBL" id="QDU70374.1"/>
    </source>
</evidence>
<dbReference type="GO" id="GO:0005524">
    <property type="term" value="F:ATP binding"/>
    <property type="evidence" value="ECO:0007669"/>
    <property type="project" value="InterPro"/>
</dbReference>
<comment type="subcellular location">
    <subcellularLocation>
        <location evidence="6">Cytoplasm</location>
    </subcellularLocation>
</comment>
<evidence type="ECO:0000256" key="1">
    <source>
        <dbReference type="ARBA" id="ARBA00022490"/>
    </source>
</evidence>
<keyword evidence="2 6" id="KW-0227">DNA damage</keyword>
<dbReference type="Proteomes" id="UP000320386">
    <property type="component" value="Chromosome"/>
</dbReference>
<dbReference type="HAMAP" id="MF_00031">
    <property type="entry name" value="DNA_HJ_migration_RuvA"/>
    <property type="match status" value="1"/>
</dbReference>